<evidence type="ECO:0000256" key="1">
    <source>
        <dbReference type="SAM" id="MobiDB-lite"/>
    </source>
</evidence>
<evidence type="ECO:0000259" key="2">
    <source>
        <dbReference type="PROSITE" id="PS50011"/>
    </source>
</evidence>
<evidence type="ECO:0000313" key="4">
    <source>
        <dbReference type="Proteomes" id="UP000193922"/>
    </source>
</evidence>
<feature type="region of interest" description="Disordered" evidence="1">
    <location>
        <begin position="168"/>
        <end position="187"/>
    </location>
</feature>
<organism evidence="3 4">
    <name type="scientific">Linderina pennispora</name>
    <dbReference type="NCBI Taxonomy" id="61395"/>
    <lineage>
        <taxon>Eukaryota</taxon>
        <taxon>Fungi</taxon>
        <taxon>Fungi incertae sedis</taxon>
        <taxon>Zoopagomycota</taxon>
        <taxon>Kickxellomycotina</taxon>
        <taxon>Kickxellomycetes</taxon>
        <taxon>Kickxellales</taxon>
        <taxon>Kickxellaceae</taxon>
        <taxon>Linderina</taxon>
    </lineage>
</organism>
<dbReference type="GO" id="GO:0004672">
    <property type="term" value="F:protein kinase activity"/>
    <property type="evidence" value="ECO:0007669"/>
    <property type="project" value="InterPro"/>
</dbReference>
<dbReference type="Proteomes" id="UP000193922">
    <property type="component" value="Unassembled WGS sequence"/>
</dbReference>
<comment type="caution">
    <text evidence="3">The sequence shown here is derived from an EMBL/GenBank/DDBJ whole genome shotgun (WGS) entry which is preliminary data.</text>
</comment>
<reference evidence="3 4" key="1">
    <citation type="submission" date="2016-07" db="EMBL/GenBank/DDBJ databases">
        <title>Pervasive Adenine N6-methylation of Active Genes in Fungi.</title>
        <authorList>
            <consortium name="DOE Joint Genome Institute"/>
            <person name="Mondo S.J."/>
            <person name="Dannebaum R.O."/>
            <person name="Kuo R.C."/>
            <person name="Labutti K."/>
            <person name="Haridas S."/>
            <person name="Kuo A."/>
            <person name="Salamov A."/>
            <person name="Ahrendt S.R."/>
            <person name="Lipzen A."/>
            <person name="Sullivan W."/>
            <person name="Andreopoulos W.B."/>
            <person name="Clum A."/>
            <person name="Lindquist E."/>
            <person name="Daum C."/>
            <person name="Ramamoorthy G.K."/>
            <person name="Gryganskyi A."/>
            <person name="Culley D."/>
            <person name="Magnuson J.K."/>
            <person name="James T.Y."/>
            <person name="O'Malley M.A."/>
            <person name="Stajich J.E."/>
            <person name="Spatafora J.W."/>
            <person name="Visel A."/>
            <person name="Grigoriev I.V."/>
        </authorList>
    </citation>
    <scope>NUCLEOTIDE SEQUENCE [LARGE SCALE GENOMIC DNA]</scope>
    <source>
        <strain evidence="3 4">ATCC 12442</strain>
    </source>
</reference>
<dbReference type="EMBL" id="MCFD01000015">
    <property type="protein sequence ID" value="ORX66520.1"/>
    <property type="molecule type" value="Genomic_DNA"/>
</dbReference>
<feature type="compositionally biased region" description="Low complexity" evidence="1">
    <location>
        <begin position="64"/>
        <end position="76"/>
    </location>
</feature>
<protein>
    <recommendedName>
        <fullName evidence="2">Protein kinase domain-containing protein</fullName>
    </recommendedName>
</protein>
<dbReference type="InterPro" id="IPR011009">
    <property type="entry name" value="Kinase-like_dom_sf"/>
</dbReference>
<feature type="domain" description="Protein kinase" evidence="2">
    <location>
        <begin position="530"/>
        <end position="787"/>
    </location>
</feature>
<accession>A0A1Y1VZ29</accession>
<dbReference type="OrthoDB" id="5584477at2759"/>
<dbReference type="GO" id="GO:0005524">
    <property type="term" value="F:ATP binding"/>
    <property type="evidence" value="ECO:0007669"/>
    <property type="project" value="InterPro"/>
</dbReference>
<dbReference type="PROSITE" id="PS00109">
    <property type="entry name" value="PROTEIN_KINASE_TYR"/>
    <property type="match status" value="1"/>
</dbReference>
<keyword evidence="4" id="KW-1185">Reference proteome</keyword>
<dbReference type="InterPro" id="IPR008266">
    <property type="entry name" value="Tyr_kinase_AS"/>
</dbReference>
<dbReference type="AlphaFoldDB" id="A0A1Y1VZ29"/>
<feature type="compositionally biased region" description="Low complexity" evidence="1">
    <location>
        <begin position="152"/>
        <end position="162"/>
    </location>
</feature>
<sequence>MPSLASSEQIQTSTGVVPLATGAQPAAQTTDRPVSSGVKMHQTDKNLVKKNRLSPAKTAQATVSSEGESSIPSSRSSAKKAGSQSRKKKHLAAKTKGTDTQPRIRTRQSAHAQVSSSGNKLLSPINSHTSSQPKEWSPESSNIRTAATLNGSSSSTVSSAPSMASYTAESSLDSRWCSDDDDETDTEADMRVKTRLIRDADAVLDIAKPRSAAGRVLASNISKHISAEMEHRLNTTSTYAIADTSKTQSALEAPMQNNNYRQLLLSDTASAMSKDEHSAATANAFAGFREWIAPESIQHQPIGAPFTPPDSTCGDNMDDAKQIHTSVQSFIYFVAQQIDSFISALDADALGEHRTYRRLLPCMNRECHPSNTGNAPTIEAGITTQHRDSSIEPLNSFCYADAFAVIEARPGKTRRIIDKAYAQLMQSTCNIYKAQFDRRFAFGLTVCDNEVRVCLFSNDVVFSSSALDMSTAFGRQQFIELLVNWSLCDEDQLGFDTTIHWDKDNNCGTIECPDTADESSCSTATKTYYFDKVLPGADSLFGRHTRCFLVTDERPSGDEIKPKFALKDTWPEATEDPTRDRRDEVMFMRRITEELANSDVEDLVYPKLEAGGRVSFDTDGGRFEDNTRNALGPLYSLCKPDNTAIPFRAHKRLAMSPIGEPLETVESVHELIVVLGDALRCHSEVLRRCNILHRDISNNNILVVREEGKQPRGLLIDFDCAVDVSERQAPNSENVGTFPYRSISNISDTDVEQTELDDWESVLYLLCLCATVGVREDYEQILIDAKG</sequence>
<dbReference type="InterPro" id="IPR040976">
    <property type="entry name" value="Pkinase_fungal"/>
</dbReference>
<dbReference type="PROSITE" id="PS50011">
    <property type="entry name" value="PROTEIN_KINASE_DOM"/>
    <property type="match status" value="1"/>
</dbReference>
<dbReference type="GeneID" id="63808576"/>
<dbReference type="PANTHER" id="PTHR38248">
    <property type="entry name" value="FUNK1 6"/>
    <property type="match status" value="1"/>
</dbReference>
<proteinExistence type="predicted"/>
<feature type="compositionally biased region" description="Polar residues" evidence="1">
    <location>
        <begin position="98"/>
        <end position="151"/>
    </location>
</feature>
<evidence type="ECO:0000313" key="3">
    <source>
        <dbReference type="EMBL" id="ORX66520.1"/>
    </source>
</evidence>
<dbReference type="Gene3D" id="1.10.510.10">
    <property type="entry name" value="Transferase(Phosphotransferase) domain 1"/>
    <property type="match status" value="1"/>
</dbReference>
<name>A0A1Y1VZ29_9FUNG</name>
<dbReference type="Pfam" id="PF17667">
    <property type="entry name" value="Pkinase_fungal"/>
    <property type="match status" value="1"/>
</dbReference>
<feature type="region of interest" description="Disordered" evidence="1">
    <location>
        <begin position="1"/>
        <end position="162"/>
    </location>
</feature>
<dbReference type="InterPro" id="IPR000719">
    <property type="entry name" value="Prot_kinase_dom"/>
</dbReference>
<feature type="compositionally biased region" description="Polar residues" evidence="1">
    <location>
        <begin position="1"/>
        <end position="15"/>
    </location>
</feature>
<dbReference type="SUPFAM" id="SSF56112">
    <property type="entry name" value="Protein kinase-like (PK-like)"/>
    <property type="match status" value="1"/>
</dbReference>
<gene>
    <name evidence="3" type="ORF">DL89DRAFT_64546</name>
</gene>
<dbReference type="RefSeq" id="XP_040740508.1">
    <property type="nucleotide sequence ID" value="XM_040891928.1"/>
</dbReference>
<dbReference type="PANTHER" id="PTHR38248:SF2">
    <property type="entry name" value="FUNK1 11"/>
    <property type="match status" value="1"/>
</dbReference>